<keyword evidence="2" id="KW-1185">Reference proteome</keyword>
<dbReference type="EMBL" id="BMIG01000022">
    <property type="protein sequence ID" value="GGB13767.1"/>
    <property type="molecule type" value="Genomic_DNA"/>
</dbReference>
<accession>A0A916WN05</accession>
<evidence type="ECO:0000313" key="1">
    <source>
        <dbReference type="EMBL" id="GGB13767.1"/>
    </source>
</evidence>
<proteinExistence type="predicted"/>
<gene>
    <name evidence="1" type="ORF">GCM10011496_38400</name>
</gene>
<sequence length="87" mass="9147">MALVSTIPAVAVRVPLGLMVMEQFAQLGSTAKEPKLMTALTAVTVIDCVLAEATGTHENSKVARAHAKANRRVKPALLKKVVIDASP</sequence>
<comment type="caution">
    <text evidence="1">The sequence shown here is derived from an EMBL/GenBank/DDBJ whole genome shotgun (WGS) entry which is preliminary data.</text>
</comment>
<reference evidence="1" key="2">
    <citation type="submission" date="2020-09" db="EMBL/GenBank/DDBJ databases">
        <authorList>
            <person name="Sun Q."/>
            <person name="Zhou Y."/>
        </authorList>
    </citation>
    <scope>NUCLEOTIDE SEQUENCE</scope>
    <source>
        <strain evidence="1">CGMCC 1.15322</strain>
    </source>
</reference>
<organism evidence="1 2">
    <name type="scientific">Polaromonas eurypsychrophila</name>
    <dbReference type="NCBI Taxonomy" id="1614635"/>
    <lineage>
        <taxon>Bacteria</taxon>
        <taxon>Pseudomonadati</taxon>
        <taxon>Pseudomonadota</taxon>
        <taxon>Betaproteobacteria</taxon>
        <taxon>Burkholderiales</taxon>
        <taxon>Comamonadaceae</taxon>
        <taxon>Polaromonas</taxon>
    </lineage>
</organism>
<protein>
    <submittedName>
        <fullName evidence="1">Uncharacterized protein</fullName>
    </submittedName>
</protein>
<dbReference type="AlphaFoldDB" id="A0A916WN05"/>
<dbReference type="Proteomes" id="UP000620596">
    <property type="component" value="Unassembled WGS sequence"/>
</dbReference>
<reference evidence="1" key="1">
    <citation type="journal article" date="2014" name="Int. J. Syst. Evol. Microbiol.">
        <title>Complete genome sequence of Corynebacterium casei LMG S-19264T (=DSM 44701T), isolated from a smear-ripened cheese.</title>
        <authorList>
            <consortium name="US DOE Joint Genome Institute (JGI-PGF)"/>
            <person name="Walter F."/>
            <person name="Albersmeier A."/>
            <person name="Kalinowski J."/>
            <person name="Ruckert C."/>
        </authorList>
    </citation>
    <scope>NUCLEOTIDE SEQUENCE</scope>
    <source>
        <strain evidence="1">CGMCC 1.15322</strain>
    </source>
</reference>
<evidence type="ECO:0000313" key="2">
    <source>
        <dbReference type="Proteomes" id="UP000620596"/>
    </source>
</evidence>
<name>A0A916WN05_9BURK</name>